<comment type="caution">
    <text evidence="1">The sequence shown here is derived from an EMBL/GenBank/DDBJ whole genome shotgun (WGS) entry which is preliminary data.</text>
</comment>
<dbReference type="STRING" id="106549.A0A540LMF0"/>
<protein>
    <submittedName>
        <fullName evidence="1">Uncharacterized protein</fullName>
    </submittedName>
</protein>
<name>A0A540LMF0_MALBA</name>
<reference evidence="1 2" key="1">
    <citation type="journal article" date="2019" name="G3 (Bethesda)">
        <title>Sequencing of a Wild Apple (Malus baccata) Genome Unravels the Differences Between Cultivated and Wild Apple Species Regarding Disease Resistance and Cold Tolerance.</title>
        <authorList>
            <person name="Chen X."/>
        </authorList>
    </citation>
    <scope>NUCLEOTIDE SEQUENCE [LARGE SCALE GENOMIC DNA]</scope>
    <source>
        <strain evidence="2">cv. Shandingzi</strain>
        <tissue evidence="1">Leaves</tissue>
    </source>
</reference>
<evidence type="ECO:0000313" key="2">
    <source>
        <dbReference type="Proteomes" id="UP000315295"/>
    </source>
</evidence>
<gene>
    <name evidence="1" type="ORF">C1H46_026783</name>
</gene>
<keyword evidence="2" id="KW-1185">Reference proteome</keyword>
<dbReference type="AlphaFoldDB" id="A0A540LMF0"/>
<dbReference type="InterPro" id="IPR045864">
    <property type="entry name" value="aa-tRNA-synth_II/BPL/LPL"/>
</dbReference>
<proteinExistence type="predicted"/>
<dbReference type="Gene3D" id="3.30.930.10">
    <property type="entry name" value="Bira Bifunctional Protein, Domain 2"/>
    <property type="match status" value="1"/>
</dbReference>
<dbReference type="Proteomes" id="UP000315295">
    <property type="component" value="Unassembled WGS sequence"/>
</dbReference>
<organism evidence="1 2">
    <name type="scientific">Malus baccata</name>
    <name type="common">Siberian crab apple</name>
    <name type="synonym">Pyrus baccata</name>
    <dbReference type="NCBI Taxonomy" id="106549"/>
    <lineage>
        <taxon>Eukaryota</taxon>
        <taxon>Viridiplantae</taxon>
        <taxon>Streptophyta</taxon>
        <taxon>Embryophyta</taxon>
        <taxon>Tracheophyta</taxon>
        <taxon>Spermatophyta</taxon>
        <taxon>Magnoliopsida</taxon>
        <taxon>eudicotyledons</taxon>
        <taxon>Gunneridae</taxon>
        <taxon>Pentapetalae</taxon>
        <taxon>rosids</taxon>
        <taxon>fabids</taxon>
        <taxon>Rosales</taxon>
        <taxon>Rosaceae</taxon>
        <taxon>Amygdaloideae</taxon>
        <taxon>Maleae</taxon>
        <taxon>Malus</taxon>
    </lineage>
</organism>
<evidence type="ECO:0000313" key="1">
    <source>
        <dbReference type="EMBL" id="TQD87665.1"/>
    </source>
</evidence>
<sequence length="64" mass="7195">MDETVKATSALRDALDDKSWSYQIDEGGGAFYGPRIDLKWRMPLEGSGSAQLYRLILTYHSVLT</sequence>
<dbReference type="EMBL" id="VIEB01000530">
    <property type="protein sequence ID" value="TQD87665.1"/>
    <property type="molecule type" value="Genomic_DNA"/>
</dbReference>
<accession>A0A540LMF0</accession>